<evidence type="ECO:0000256" key="4">
    <source>
        <dbReference type="ARBA" id="ARBA00022692"/>
    </source>
</evidence>
<dbReference type="GO" id="GO:0015297">
    <property type="term" value="F:antiporter activity"/>
    <property type="evidence" value="ECO:0007669"/>
    <property type="project" value="TreeGrafter"/>
</dbReference>
<reference evidence="10" key="2">
    <citation type="submission" date="2009-09" db="EMBL/GenBank/DDBJ databases">
        <title>Complete sequence of chromosome of Candidatus Accumulibacter phosphatis clade IIA str. UW-1.</title>
        <authorList>
            <consortium name="US DOE Joint Genome Institute"/>
            <person name="Martin H.G."/>
            <person name="Ivanova N."/>
            <person name="Kunin V."/>
            <person name="Warnecke F."/>
            <person name="Barry K."/>
            <person name="He S."/>
            <person name="Salamov A."/>
            <person name="Szeto E."/>
            <person name="Dalin E."/>
            <person name="Pangilinan J.L."/>
            <person name="Lapidus A."/>
            <person name="Lowry S."/>
            <person name="Kyrpides N.C."/>
            <person name="McMahon K.D."/>
            <person name="Hugenholtz P."/>
        </authorList>
    </citation>
    <scope>NUCLEOTIDE SEQUENCE [LARGE SCALE GENOMIC DNA]</scope>
    <source>
        <strain evidence="10">UW-1</strain>
    </source>
</reference>
<evidence type="ECO:0000313" key="10">
    <source>
        <dbReference type="EMBL" id="ACV36205.1"/>
    </source>
</evidence>
<keyword evidence="2" id="KW-0813">Transport</keyword>
<comment type="similarity">
    <text evidence="7 8">Belongs to the drug/metabolite transporter (DMT) superfamily. Small multidrug resistance (SMR) (TC 2.A.7.1) family.</text>
</comment>
<dbReference type="PANTHER" id="PTHR30561:SF1">
    <property type="entry name" value="MULTIDRUG TRANSPORTER EMRE"/>
    <property type="match status" value="1"/>
</dbReference>
<evidence type="ECO:0000256" key="8">
    <source>
        <dbReference type="RuleBase" id="RU003942"/>
    </source>
</evidence>
<keyword evidence="5 9" id="KW-1133">Transmembrane helix</keyword>
<evidence type="ECO:0000256" key="7">
    <source>
        <dbReference type="ARBA" id="ARBA00038032"/>
    </source>
</evidence>
<dbReference type="InterPro" id="IPR000390">
    <property type="entry name" value="Small_drug/metabolite_transptr"/>
</dbReference>
<dbReference type="PANTHER" id="PTHR30561">
    <property type="entry name" value="SMR FAMILY PROTON-DEPENDENT DRUG EFFLUX TRANSPORTER SUGE"/>
    <property type="match status" value="1"/>
</dbReference>
<feature type="transmembrane region" description="Helical" evidence="9">
    <location>
        <begin position="102"/>
        <end position="121"/>
    </location>
</feature>
<keyword evidence="6 9" id="KW-0472">Membrane</keyword>
<accession>C7RU41</accession>
<gene>
    <name evidence="10" type="ordered locus">CAP2UW1_2927</name>
</gene>
<evidence type="ECO:0000256" key="9">
    <source>
        <dbReference type="SAM" id="Phobius"/>
    </source>
</evidence>
<name>C7RU41_ACCRE</name>
<organism evidence="10">
    <name type="scientific">Accumulibacter regalis</name>
    <dbReference type="NCBI Taxonomy" id="522306"/>
    <lineage>
        <taxon>Bacteria</taxon>
        <taxon>Pseudomonadati</taxon>
        <taxon>Pseudomonadota</taxon>
        <taxon>Betaproteobacteria</taxon>
        <taxon>Candidatus Accumulibacter</taxon>
    </lineage>
</organism>
<proteinExistence type="inferred from homology"/>
<feature type="transmembrane region" description="Helical" evidence="9">
    <location>
        <begin position="128"/>
        <end position="147"/>
    </location>
</feature>
<feature type="transmembrane region" description="Helical" evidence="9">
    <location>
        <begin position="75"/>
        <end position="96"/>
    </location>
</feature>
<dbReference type="FunFam" id="1.10.3730.20:FF:000001">
    <property type="entry name" value="Quaternary ammonium compound resistance transporter SugE"/>
    <property type="match status" value="1"/>
</dbReference>
<evidence type="ECO:0000256" key="1">
    <source>
        <dbReference type="ARBA" id="ARBA00004651"/>
    </source>
</evidence>
<dbReference type="Pfam" id="PF00893">
    <property type="entry name" value="Multi_Drug_Res"/>
    <property type="match status" value="1"/>
</dbReference>
<dbReference type="HOGENOM" id="CLU_133067_0_2_4"/>
<dbReference type="GO" id="GO:0031460">
    <property type="term" value="P:glycine betaine transport"/>
    <property type="evidence" value="ECO:0007669"/>
    <property type="project" value="TreeGrafter"/>
</dbReference>
<keyword evidence="3" id="KW-1003">Cell membrane</keyword>
<dbReference type="STRING" id="522306.CAP2UW1_2927"/>
<dbReference type="GO" id="GO:0015199">
    <property type="term" value="F:amino-acid betaine transmembrane transporter activity"/>
    <property type="evidence" value="ECO:0007669"/>
    <property type="project" value="TreeGrafter"/>
</dbReference>
<comment type="subcellular location">
    <subcellularLocation>
        <location evidence="1 8">Cell membrane</location>
        <topology evidence="1 8">Multi-pass membrane protein</topology>
    </subcellularLocation>
</comment>
<dbReference type="KEGG" id="app:CAP2UW1_2927"/>
<evidence type="ECO:0000256" key="2">
    <source>
        <dbReference type="ARBA" id="ARBA00022448"/>
    </source>
</evidence>
<dbReference type="EMBL" id="CP001715">
    <property type="protein sequence ID" value="ACV36205.1"/>
    <property type="molecule type" value="Genomic_DNA"/>
</dbReference>
<dbReference type="Gene3D" id="1.10.3730.20">
    <property type="match status" value="1"/>
</dbReference>
<evidence type="ECO:0000256" key="6">
    <source>
        <dbReference type="ARBA" id="ARBA00023136"/>
    </source>
</evidence>
<dbReference type="AlphaFoldDB" id="C7RU41"/>
<dbReference type="SUPFAM" id="SSF103481">
    <property type="entry name" value="Multidrug resistance efflux transporter EmrE"/>
    <property type="match status" value="1"/>
</dbReference>
<dbReference type="GO" id="GO:0005886">
    <property type="term" value="C:plasma membrane"/>
    <property type="evidence" value="ECO:0007669"/>
    <property type="project" value="UniProtKB-SubCell"/>
</dbReference>
<dbReference type="eggNOG" id="COG2076">
    <property type="taxonomic scope" value="Bacteria"/>
</dbReference>
<dbReference type="InterPro" id="IPR037185">
    <property type="entry name" value="EmrE-like"/>
</dbReference>
<dbReference type="InterPro" id="IPR045324">
    <property type="entry name" value="Small_multidrug_res"/>
</dbReference>
<keyword evidence="4 8" id="KW-0812">Transmembrane</keyword>
<evidence type="ECO:0000256" key="5">
    <source>
        <dbReference type="ARBA" id="ARBA00022989"/>
    </source>
</evidence>
<dbReference type="GO" id="GO:1990961">
    <property type="term" value="P:xenobiotic detoxification by transmembrane export across the plasma membrane"/>
    <property type="evidence" value="ECO:0007669"/>
    <property type="project" value="UniProtKB-ARBA"/>
</dbReference>
<feature type="transmembrane region" description="Helical" evidence="9">
    <location>
        <begin position="44"/>
        <end position="63"/>
    </location>
</feature>
<dbReference type="GO" id="GO:0015220">
    <property type="term" value="F:choline transmembrane transporter activity"/>
    <property type="evidence" value="ECO:0007669"/>
    <property type="project" value="TreeGrafter"/>
</dbReference>
<sequence length="152" mass="15749">MEAHILLMVPLDSLSLSPMANEAAQAAQAAQAGAAPVPSGPPGLYWLLLVIAIVAEVIATTMLKSTEGFTRLWSSVIVITCYEIAFILLALCVKRIAVSVVYALWSGVGVALVTLVAWFWLDQPLDAAGLAGVGLIIAGVVAINGFSKTTAA</sequence>
<protein>
    <submittedName>
        <fullName evidence="10">Small multidrug resistance protein</fullName>
    </submittedName>
</protein>
<evidence type="ECO:0000256" key="3">
    <source>
        <dbReference type="ARBA" id="ARBA00022475"/>
    </source>
</evidence>
<reference evidence="10" key="1">
    <citation type="submission" date="2009-08" db="EMBL/GenBank/DDBJ databases">
        <authorList>
            <consortium name="US DOE Joint Genome Institute"/>
            <person name="Lucas S."/>
            <person name="Copeland A."/>
            <person name="Lapidus A."/>
            <person name="Glavina del Rio T."/>
            <person name="Dalin E."/>
            <person name="Tice H."/>
            <person name="Bruce D."/>
            <person name="Barry K."/>
            <person name="Pitluck S."/>
            <person name="Lowry S."/>
            <person name="Larimer F."/>
            <person name="Land M."/>
            <person name="Hauser L."/>
            <person name="Kyrpides N."/>
            <person name="Ivanova N."/>
            <person name="McMahon K.D."/>
            <person name="Hugenholtz P."/>
        </authorList>
    </citation>
    <scope>NUCLEOTIDE SEQUENCE</scope>
    <source>
        <strain evidence="10">UW-1</strain>
    </source>
</reference>